<dbReference type="GO" id="GO:0006400">
    <property type="term" value="P:tRNA modification"/>
    <property type="evidence" value="ECO:0007669"/>
    <property type="project" value="UniProtKB-UniRule"/>
</dbReference>
<dbReference type="EC" id="6.3.4.19" evidence="8"/>
<dbReference type="SMART" id="SM00977">
    <property type="entry name" value="TilS_C"/>
    <property type="match status" value="1"/>
</dbReference>
<comment type="domain">
    <text evidence="8">The N-terminal region contains the highly conserved SGGXDS motif, predicted to be a P-loop motif involved in ATP binding.</text>
</comment>
<name>A0AA96GEC9_9BACT</name>
<dbReference type="InterPro" id="IPR011063">
    <property type="entry name" value="TilS/TtcA_N"/>
</dbReference>
<evidence type="ECO:0000259" key="9">
    <source>
        <dbReference type="SMART" id="SM00977"/>
    </source>
</evidence>
<feature type="binding site" evidence="8">
    <location>
        <begin position="35"/>
        <end position="40"/>
    </location>
    <ligand>
        <name>ATP</name>
        <dbReference type="ChEBI" id="CHEBI:30616"/>
    </ligand>
</feature>
<dbReference type="GO" id="GO:0032267">
    <property type="term" value="F:tRNA(Ile)-lysidine synthase activity"/>
    <property type="evidence" value="ECO:0007669"/>
    <property type="project" value="UniProtKB-EC"/>
</dbReference>
<sequence>MNRPGPVVGMERKVDQAIRAKGLLASGDRLVAAVSGGPDSVALFRCLVELRTRWHWDICIGHVDHGFRGAESEGDAKFVQDLGERFGVPVMICRLHLNKDDAKLKKESLQEYARRARYGALEQMVLDRNATKLVLGHTADDQAETVLMWMLRGCGTGGLGGIPPKRGMYVVRPLLDIHRSEIVAYLREREEESRLDTSNVQPVYLRNRIRQHLIPQMKQFSPGIVNVLTRQAHILRDDHAYLETLADEAFQRTCVSDAMGERQFDRMALLNVPLPIRRRVVRQSLQIIAGHQQSPRFDFVERVLDRLEHGQSGWTIEYNGVRVGQEYDRLVICSCEKMHQPGQDYSRVSVMPLSIPGEVVWLPTGHRFSVSRKISPEMNGHANHSEIYLDPARFTPELMLRSWMPGDIFCPKGLGGRQKKIQDFFSDLKLPRSQRNKVPLLVAPEGIVWVAGLRADERFQVSSSTTSVVMARMIM</sequence>
<comment type="function">
    <text evidence="8">Ligates lysine onto the cytidine present at position 34 of the AUA codon-specific tRNA(Ile) that contains the anticodon CAU, in an ATP-dependent manner. Cytidine is converted to lysidine, thus changing the amino acid specificity of the tRNA from methionine to isoleucine.</text>
</comment>
<keyword evidence="6 8" id="KW-0067">ATP-binding</keyword>
<keyword evidence="5 8" id="KW-0547">Nucleotide-binding</keyword>
<dbReference type="KEGG" id="nall:PP769_07935"/>
<dbReference type="SUPFAM" id="SSF56037">
    <property type="entry name" value="PheT/TilS domain"/>
    <property type="match status" value="1"/>
</dbReference>
<evidence type="ECO:0000256" key="5">
    <source>
        <dbReference type="ARBA" id="ARBA00022741"/>
    </source>
</evidence>
<dbReference type="Proteomes" id="UP001302719">
    <property type="component" value="Chromosome"/>
</dbReference>
<dbReference type="Pfam" id="PF01171">
    <property type="entry name" value="ATP_bind_3"/>
    <property type="match status" value="1"/>
</dbReference>
<dbReference type="InterPro" id="IPR012795">
    <property type="entry name" value="tRNA_Ile_lys_synt_N"/>
</dbReference>
<keyword evidence="2 8" id="KW-0963">Cytoplasm</keyword>
<evidence type="ECO:0000256" key="2">
    <source>
        <dbReference type="ARBA" id="ARBA00022490"/>
    </source>
</evidence>
<dbReference type="RefSeq" id="WP_312646473.1">
    <property type="nucleotide sequence ID" value="NZ_CP116967.1"/>
</dbReference>
<dbReference type="InterPro" id="IPR014729">
    <property type="entry name" value="Rossmann-like_a/b/a_fold"/>
</dbReference>
<evidence type="ECO:0000313" key="11">
    <source>
        <dbReference type="Proteomes" id="UP001302719"/>
    </source>
</evidence>
<dbReference type="EMBL" id="CP116967">
    <property type="protein sequence ID" value="WNM59672.1"/>
    <property type="molecule type" value="Genomic_DNA"/>
</dbReference>
<evidence type="ECO:0000256" key="3">
    <source>
        <dbReference type="ARBA" id="ARBA00022598"/>
    </source>
</evidence>
<comment type="subcellular location">
    <subcellularLocation>
        <location evidence="1 8">Cytoplasm</location>
    </subcellularLocation>
</comment>
<feature type="domain" description="Lysidine-tRNA(Ile) synthetase C-terminal" evidence="9">
    <location>
        <begin position="398"/>
        <end position="471"/>
    </location>
</feature>
<comment type="similarity">
    <text evidence="8">Belongs to the tRNA(Ile)-lysidine synthase family.</text>
</comment>
<dbReference type="GO" id="GO:0005524">
    <property type="term" value="F:ATP binding"/>
    <property type="evidence" value="ECO:0007669"/>
    <property type="project" value="UniProtKB-UniRule"/>
</dbReference>
<evidence type="ECO:0000256" key="8">
    <source>
        <dbReference type="HAMAP-Rule" id="MF_01161"/>
    </source>
</evidence>
<evidence type="ECO:0000256" key="1">
    <source>
        <dbReference type="ARBA" id="ARBA00004496"/>
    </source>
</evidence>
<evidence type="ECO:0000256" key="4">
    <source>
        <dbReference type="ARBA" id="ARBA00022694"/>
    </source>
</evidence>
<dbReference type="PANTHER" id="PTHR43033">
    <property type="entry name" value="TRNA(ILE)-LYSIDINE SYNTHASE-RELATED"/>
    <property type="match status" value="1"/>
</dbReference>
<dbReference type="PANTHER" id="PTHR43033:SF1">
    <property type="entry name" value="TRNA(ILE)-LYSIDINE SYNTHASE-RELATED"/>
    <property type="match status" value="1"/>
</dbReference>
<reference evidence="10 11" key="1">
    <citation type="submission" date="2023-01" db="EMBL/GenBank/DDBJ databases">
        <title>Cultivation and genomic characterization of new, ubiquitous marine nitrite-oxidizing bacteria from the Nitrospirales.</title>
        <authorList>
            <person name="Mueller A.J."/>
            <person name="Daebeler A."/>
            <person name="Herbold C.W."/>
            <person name="Kirkegaard R.H."/>
            <person name="Daims H."/>
        </authorList>
    </citation>
    <scope>NUCLEOTIDE SEQUENCE [LARGE SCALE GENOMIC DNA]</scope>
    <source>
        <strain evidence="10 11">VA</strain>
    </source>
</reference>
<dbReference type="CDD" id="cd01992">
    <property type="entry name" value="TilS_N"/>
    <property type="match status" value="1"/>
</dbReference>
<dbReference type="InterPro" id="IPR012796">
    <property type="entry name" value="Lysidine-tRNA-synth_C"/>
</dbReference>
<dbReference type="InterPro" id="IPR012094">
    <property type="entry name" value="tRNA_Ile_lys_synt"/>
</dbReference>
<keyword evidence="3 8" id="KW-0436">Ligase</keyword>
<dbReference type="AlphaFoldDB" id="A0AA96GEC9"/>
<dbReference type="NCBIfam" id="TIGR02433">
    <property type="entry name" value="lysidine_TilS_C"/>
    <property type="match status" value="1"/>
</dbReference>
<gene>
    <name evidence="8 10" type="primary">tilS</name>
    <name evidence="10" type="ORF">PP769_07935</name>
</gene>
<keyword evidence="4 8" id="KW-0819">tRNA processing</keyword>
<keyword evidence="11" id="KW-1185">Reference proteome</keyword>
<proteinExistence type="inferred from homology"/>
<evidence type="ECO:0000313" key="10">
    <source>
        <dbReference type="EMBL" id="WNM59672.1"/>
    </source>
</evidence>
<protein>
    <recommendedName>
        <fullName evidence="8">tRNA(Ile)-lysidine synthase</fullName>
        <ecNumber evidence="8">6.3.4.19</ecNumber>
    </recommendedName>
    <alternativeName>
        <fullName evidence="8">tRNA(Ile)-2-lysyl-cytidine synthase</fullName>
    </alternativeName>
    <alternativeName>
        <fullName evidence="8">tRNA(Ile)-lysidine synthetase</fullName>
    </alternativeName>
</protein>
<dbReference type="Gene3D" id="1.20.59.20">
    <property type="match status" value="1"/>
</dbReference>
<dbReference type="SUPFAM" id="SSF52402">
    <property type="entry name" value="Adenine nucleotide alpha hydrolases-like"/>
    <property type="match status" value="1"/>
</dbReference>
<evidence type="ECO:0000256" key="7">
    <source>
        <dbReference type="ARBA" id="ARBA00048539"/>
    </source>
</evidence>
<comment type="catalytic activity">
    <reaction evidence="7 8">
        <text>cytidine(34) in tRNA(Ile2) + L-lysine + ATP = lysidine(34) in tRNA(Ile2) + AMP + diphosphate + H(+)</text>
        <dbReference type="Rhea" id="RHEA:43744"/>
        <dbReference type="Rhea" id="RHEA-COMP:10625"/>
        <dbReference type="Rhea" id="RHEA-COMP:10670"/>
        <dbReference type="ChEBI" id="CHEBI:15378"/>
        <dbReference type="ChEBI" id="CHEBI:30616"/>
        <dbReference type="ChEBI" id="CHEBI:32551"/>
        <dbReference type="ChEBI" id="CHEBI:33019"/>
        <dbReference type="ChEBI" id="CHEBI:82748"/>
        <dbReference type="ChEBI" id="CHEBI:83665"/>
        <dbReference type="ChEBI" id="CHEBI:456215"/>
        <dbReference type="EC" id="6.3.4.19"/>
    </reaction>
</comment>
<dbReference type="Pfam" id="PF11734">
    <property type="entry name" value="TilS_C"/>
    <property type="match status" value="1"/>
</dbReference>
<evidence type="ECO:0000256" key="6">
    <source>
        <dbReference type="ARBA" id="ARBA00022840"/>
    </source>
</evidence>
<dbReference type="GO" id="GO:0005737">
    <property type="term" value="C:cytoplasm"/>
    <property type="evidence" value="ECO:0007669"/>
    <property type="project" value="UniProtKB-SubCell"/>
</dbReference>
<dbReference type="Gene3D" id="3.40.50.620">
    <property type="entry name" value="HUPs"/>
    <property type="match status" value="1"/>
</dbReference>
<organism evidence="10 11">
    <name type="scientific">Candidatus Nitrospira allomarina</name>
    <dbReference type="NCBI Taxonomy" id="3020900"/>
    <lineage>
        <taxon>Bacteria</taxon>
        <taxon>Pseudomonadati</taxon>
        <taxon>Nitrospirota</taxon>
        <taxon>Nitrospiria</taxon>
        <taxon>Nitrospirales</taxon>
        <taxon>Nitrospiraceae</taxon>
        <taxon>Nitrospira</taxon>
    </lineage>
</organism>
<dbReference type="NCBIfam" id="TIGR02432">
    <property type="entry name" value="lysidine_TilS_N"/>
    <property type="match status" value="1"/>
</dbReference>
<dbReference type="HAMAP" id="MF_01161">
    <property type="entry name" value="tRNA_Ile_lys_synt"/>
    <property type="match status" value="1"/>
</dbReference>
<accession>A0AA96GEC9</accession>
<dbReference type="SUPFAM" id="SSF82829">
    <property type="entry name" value="MesJ substrate recognition domain-like"/>
    <property type="match status" value="1"/>
</dbReference>